<dbReference type="InterPro" id="IPR036895">
    <property type="entry name" value="Uracil-DNA_glycosylase-like_sf"/>
</dbReference>
<dbReference type="GO" id="GO:0046872">
    <property type="term" value="F:metal ion binding"/>
    <property type="evidence" value="ECO:0007669"/>
    <property type="project" value="UniProtKB-KW"/>
</dbReference>
<dbReference type="NCBIfam" id="NF040953">
    <property type="entry name" value="Arch_udg"/>
    <property type="match status" value="1"/>
</dbReference>
<dbReference type="InterPro" id="IPR005122">
    <property type="entry name" value="Uracil-DNA_glycosylase-like"/>
</dbReference>
<name>A0A833DT91_9CREN</name>
<reference evidence="13" key="1">
    <citation type="journal article" date="2020" name="ISME J.">
        <title>Gammaproteobacteria mediating utilization of methyl-, sulfur- and petroleum organic compounds in deep ocean hydrothermal plumes.</title>
        <authorList>
            <person name="Zhou Z."/>
            <person name="Liu Y."/>
            <person name="Pan J."/>
            <person name="Cron B.R."/>
            <person name="Toner B.M."/>
            <person name="Anantharaman K."/>
            <person name="Breier J.A."/>
            <person name="Dick G.J."/>
            <person name="Li M."/>
        </authorList>
    </citation>
    <scope>NUCLEOTIDE SEQUENCE</scope>
    <source>
        <strain evidence="13">SZUA-1435</strain>
    </source>
</reference>
<dbReference type="Pfam" id="PF03167">
    <property type="entry name" value="UDG"/>
    <property type="match status" value="1"/>
</dbReference>
<dbReference type="GO" id="GO:0004844">
    <property type="term" value="F:uracil DNA N-glycosylase activity"/>
    <property type="evidence" value="ECO:0007669"/>
    <property type="project" value="UniProtKB-EC"/>
</dbReference>
<dbReference type="InterPro" id="IPR005273">
    <property type="entry name" value="Ura-DNA_glyco_family4"/>
</dbReference>
<dbReference type="InterPro" id="IPR053423">
    <property type="entry name" value="Type-4_UDG"/>
</dbReference>
<comment type="similarity">
    <text evidence="2">Belongs to the uracil-DNA glycosylase (UDG) superfamily. Type 4 (UDGa) family.</text>
</comment>
<comment type="catalytic activity">
    <reaction evidence="1">
        <text>Hydrolyzes single-stranded DNA or mismatched double-stranded DNA and polynucleotides, releasing free uracil.</text>
        <dbReference type="EC" id="3.2.2.27"/>
    </reaction>
</comment>
<dbReference type="NCBIfam" id="TIGR00758">
    <property type="entry name" value="UDG_fam4"/>
    <property type="match status" value="1"/>
</dbReference>
<dbReference type="GO" id="GO:0006281">
    <property type="term" value="P:DNA repair"/>
    <property type="evidence" value="ECO:0007669"/>
    <property type="project" value="UniProtKB-KW"/>
</dbReference>
<dbReference type="PANTHER" id="PTHR33693">
    <property type="entry name" value="TYPE-5 URACIL-DNA GLYCOSYLASE"/>
    <property type="match status" value="1"/>
</dbReference>
<keyword evidence="11" id="KW-0234">DNA repair</keyword>
<evidence type="ECO:0000256" key="6">
    <source>
        <dbReference type="ARBA" id="ARBA00022723"/>
    </source>
</evidence>
<dbReference type="GO" id="GO:0051539">
    <property type="term" value="F:4 iron, 4 sulfur cluster binding"/>
    <property type="evidence" value="ECO:0007669"/>
    <property type="project" value="UniProtKB-KW"/>
</dbReference>
<dbReference type="EC" id="3.2.2.27" evidence="3"/>
<dbReference type="SMART" id="SM00986">
    <property type="entry name" value="UDG"/>
    <property type="match status" value="1"/>
</dbReference>
<evidence type="ECO:0000256" key="1">
    <source>
        <dbReference type="ARBA" id="ARBA00001400"/>
    </source>
</evidence>
<dbReference type="CDD" id="cd10030">
    <property type="entry name" value="UDG-F4_TTUDGA_SPO1dp_like"/>
    <property type="match status" value="1"/>
</dbReference>
<sequence length="230" mass="25223">MTATKSYYTSWEELEAAIRSCSRCPLHKSRRNPVPGEGPRNAEVMFIGEAPGATEDEMGRPFVGAAGKLLTMALESAGIPRSSVYITNVVKCRPPSNREPRPEEIEACSVFLESQILLLKPRIIVTLGNVAGKKVFELGNLRWSGVTKMRGRLYTLSILGLKVVVIPTIHPAAALYNPSMRDILFNDLKNVKRVLDEISQTLTVASGDELSAPEQGGRKAKSLLDYVKRG</sequence>
<keyword evidence="10" id="KW-0411">Iron-sulfur</keyword>
<keyword evidence="9" id="KW-0408">Iron</keyword>
<evidence type="ECO:0000256" key="7">
    <source>
        <dbReference type="ARBA" id="ARBA00022763"/>
    </source>
</evidence>
<protein>
    <recommendedName>
        <fullName evidence="4">Type-4 uracil-DNA glycosylase</fullName>
        <ecNumber evidence="3">3.2.2.27</ecNumber>
    </recommendedName>
</protein>
<dbReference type="InterPro" id="IPR051536">
    <property type="entry name" value="UDG_Type-4/5"/>
</dbReference>
<dbReference type="Gene3D" id="3.40.470.10">
    <property type="entry name" value="Uracil-DNA glycosylase-like domain"/>
    <property type="match status" value="1"/>
</dbReference>
<dbReference type="AlphaFoldDB" id="A0A833DT91"/>
<feature type="domain" description="Uracil-DNA glycosylase-like" evidence="12">
    <location>
        <begin position="35"/>
        <end position="189"/>
    </location>
</feature>
<evidence type="ECO:0000313" key="14">
    <source>
        <dbReference type="Proteomes" id="UP000605805"/>
    </source>
</evidence>
<dbReference type="SUPFAM" id="SSF52141">
    <property type="entry name" value="Uracil-DNA glycosylase-like"/>
    <property type="match status" value="1"/>
</dbReference>
<proteinExistence type="inferred from homology"/>
<evidence type="ECO:0000256" key="4">
    <source>
        <dbReference type="ARBA" id="ARBA00019403"/>
    </source>
</evidence>
<gene>
    <name evidence="13" type="ORF">EYH02_00805</name>
</gene>
<evidence type="ECO:0000256" key="3">
    <source>
        <dbReference type="ARBA" id="ARBA00012030"/>
    </source>
</evidence>
<evidence type="ECO:0000256" key="10">
    <source>
        <dbReference type="ARBA" id="ARBA00023014"/>
    </source>
</evidence>
<organism evidence="13 14">
    <name type="scientific">Ignisphaera aggregans</name>
    <dbReference type="NCBI Taxonomy" id="334771"/>
    <lineage>
        <taxon>Archaea</taxon>
        <taxon>Thermoproteota</taxon>
        <taxon>Thermoprotei</taxon>
        <taxon>Desulfurococcales</taxon>
        <taxon>Desulfurococcaceae</taxon>
        <taxon>Ignisphaera</taxon>
    </lineage>
</organism>
<evidence type="ECO:0000256" key="2">
    <source>
        <dbReference type="ARBA" id="ARBA00006521"/>
    </source>
</evidence>
<evidence type="ECO:0000256" key="11">
    <source>
        <dbReference type="ARBA" id="ARBA00023204"/>
    </source>
</evidence>
<accession>A0A833DT91</accession>
<keyword evidence="5" id="KW-0004">4Fe-4S</keyword>
<evidence type="ECO:0000256" key="8">
    <source>
        <dbReference type="ARBA" id="ARBA00022801"/>
    </source>
</evidence>
<evidence type="ECO:0000256" key="5">
    <source>
        <dbReference type="ARBA" id="ARBA00022485"/>
    </source>
</evidence>
<evidence type="ECO:0000256" key="9">
    <source>
        <dbReference type="ARBA" id="ARBA00023004"/>
    </source>
</evidence>
<dbReference type="PANTHER" id="PTHR33693:SF1">
    <property type="entry name" value="TYPE-4 URACIL-DNA GLYCOSYLASE"/>
    <property type="match status" value="1"/>
</dbReference>
<dbReference type="Proteomes" id="UP000605805">
    <property type="component" value="Unassembled WGS sequence"/>
</dbReference>
<dbReference type="SMART" id="SM00987">
    <property type="entry name" value="UreE_C"/>
    <property type="match status" value="1"/>
</dbReference>
<evidence type="ECO:0000313" key="13">
    <source>
        <dbReference type="EMBL" id="HIP56600.1"/>
    </source>
</evidence>
<keyword evidence="8" id="KW-0378">Hydrolase</keyword>
<dbReference type="EMBL" id="DQTV01000016">
    <property type="protein sequence ID" value="HIP56600.1"/>
    <property type="molecule type" value="Genomic_DNA"/>
</dbReference>
<evidence type="ECO:0000259" key="12">
    <source>
        <dbReference type="SMART" id="SM00986"/>
    </source>
</evidence>
<keyword evidence="6" id="KW-0479">Metal-binding</keyword>
<keyword evidence="7" id="KW-0227">DNA damage</keyword>
<comment type="caution">
    <text evidence="13">The sequence shown here is derived from an EMBL/GenBank/DDBJ whole genome shotgun (WGS) entry which is preliminary data.</text>
</comment>